<name>K0Z6Y6_9ACTN</name>
<dbReference type="Proteomes" id="UP000006069">
    <property type="component" value="Unassembled WGS sequence"/>
</dbReference>
<evidence type="ECO:0000313" key="4">
    <source>
        <dbReference type="EMBL" id="EJZ83180.1"/>
    </source>
</evidence>
<feature type="modified residue" description="4-aspartylphosphate" evidence="1">
    <location>
        <position position="67"/>
    </location>
</feature>
<comment type="caution">
    <text evidence="4">The sequence shown here is derived from an EMBL/GenBank/DDBJ whole genome shotgun (WGS) entry which is preliminary data.</text>
</comment>
<dbReference type="HOGENOM" id="CLU_000445_14_1_11"/>
<sequence length="250" mass="27804">MAGFCLLRVMEDVLLNAIIVDDEAPARSELRYLLGEVGGVEVLAEAASVREAIEKMQSYPVDVLFLDVSMPEVTGIQFADALQRLKNPPAVIFVTAYSEHALEGFKVNAVDYLVKPVEIDRLHQAVNRAAEYVTLHVKATQSERIPVEKGGKKILIAIDSIRYVMARDDYAYLQTDSDRYFSTVSLAQLEKRLDGHGFFRVHRGYLVNLAMVEEVEPVTGGTLLLTLNGVEEKIPVSRRRVSSLKKALGL</sequence>
<accession>K0Z6Y6</accession>
<dbReference type="PANTHER" id="PTHR37299">
    <property type="entry name" value="TRANSCRIPTIONAL REGULATOR-RELATED"/>
    <property type="match status" value="1"/>
</dbReference>
<dbReference type="Gene3D" id="2.40.50.1020">
    <property type="entry name" value="LytTr DNA-binding domain"/>
    <property type="match status" value="1"/>
</dbReference>
<feature type="domain" description="Response regulatory" evidence="2">
    <location>
        <begin position="16"/>
        <end position="130"/>
    </location>
</feature>
<dbReference type="GO" id="GO:0000156">
    <property type="term" value="F:phosphorelay response regulator activity"/>
    <property type="evidence" value="ECO:0007669"/>
    <property type="project" value="InterPro"/>
</dbReference>
<feature type="domain" description="HTH LytTR-type" evidence="3">
    <location>
        <begin position="145"/>
        <end position="250"/>
    </location>
</feature>
<dbReference type="Pfam" id="PF04397">
    <property type="entry name" value="LytTR"/>
    <property type="match status" value="1"/>
</dbReference>
<dbReference type="InterPro" id="IPR001789">
    <property type="entry name" value="Sig_transdc_resp-reg_receiver"/>
</dbReference>
<reference evidence="4 5" key="1">
    <citation type="submission" date="2012-08" db="EMBL/GenBank/DDBJ databases">
        <title>The Genome Sequence of Slackia piriformis YIT 12062.</title>
        <authorList>
            <consortium name="The Broad Institute Genome Sequencing Platform"/>
            <person name="Earl A."/>
            <person name="Ward D."/>
            <person name="Feldgarden M."/>
            <person name="Gevers D."/>
            <person name="Morotomi M."/>
            <person name="Walker B."/>
            <person name="Young S.K."/>
            <person name="Zeng Q."/>
            <person name="Gargeya S."/>
            <person name="Fitzgerald M."/>
            <person name="Haas B."/>
            <person name="Abouelleil A."/>
            <person name="Alvarado L."/>
            <person name="Arachchi H.M."/>
            <person name="Berlin A.M."/>
            <person name="Chapman S.B."/>
            <person name="Goldberg J."/>
            <person name="Griggs A."/>
            <person name="Gujja S."/>
            <person name="Hansen M."/>
            <person name="Howarth C."/>
            <person name="Imamovic A."/>
            <person name="Larimer J."/>
            <person name="McCowen C."/>
            <person name="Montmayeur A."/>
            <person name="Murphy C."/>
            <person name="Neiman D."/>
            <person name="Pearson M."/>
            <person name="Priest M."/>
            <person name="Roberts A."/>
            <person name="Saif S."/>
            <person name="Shea T."/>
            <person name="Sisk P."/>
            <person name="Sykes S."/>
            <person name="Wortman J."/>
            <person name="Nusbaum C."/>
            <person name="Birren B."/>
        </authorList>
    </citation>
    <scope>NUCLEOTIDE SEQUENCE [LARGE SCALE GENOMIC DNA]</scope>
    <source>
        <strain evidence="4 5">YIT 12062</strain>
    </source>
</reference>
<evidence type="ECO:0000313" key="5">
    <source>
        <dbReference type="Proteomes" id="UP000006069"/>
    </source>
</evidence>
<evidence type="ECO:0000259" key="3">
    <source>
        <dbReference type="PROSITE" id="PS50930"/>
    </source>
</evidence>
<keyword evidence="5" id="KW-1185">Reference proteome</keyword>
<dbReference type="AlphaFoldDB" id="K0Z6Y6"/>
<evidence type="ECO:0000259" key="2">
    <source>
        <dbReference type="PROSITE" id="PS50110"/>
    </source>
</evidence>
<dbReference type="EMBL" id="ADMD01000009">
    <property type="protein sequence ID" value="EJZ83180.1"/>
    <property type="molecule type" value="Genomic_DNA"/>
</dbReference>
<dbReference type="PROSITE" id="PS50110">
    <property type="entry name" value="RESPONSE_REGULATORY"/>
    <property type="match status" value="1"/>
</dbReference>
<organism evidence="4 5">
    <name type="scientific">Slackia piriformis YIT 12062</name>
    <dbReference type="NCBI Taxonomy" id="742818"/>
    <lineage>
        <taxon>Bacteria</taxon>
        <taxon>Bacillati</taxon>
        <taxon>Actinomycetota</taxon>
        <taxon>Coriobacteriia</taxon>
        <taxon>Eggerthellales</taxon>
        <taxon>Eggerthellaceae</taxon>
        <taxon>Slackia</taxon>
    </lineage>
</organism>
<dbReference type="GO" id="GO:0003677">
    <property type="term" value="F:DNA binding"/>
    <property type="evidence" value="ECO:0007669"/>
    <property type="project" value="InterPro"/>
</dbReference>
<dbReference type="InterPro" id="IPR011006">
    <property type="entry name" value="CheY-like_superfamily"/>
</dbReference>
<dbReference type="SMART" id="SM00448">
    <property type="entry name" value="REC"/>
    <property type="match status" value="1"/>
</dbReference>
<dbReference type="InterPro" id="IPR046947">
    <property type="entry name" value="LytR-like"/>
</dbReference>
<dbReference type="PATRIC" id="fig|742818.3.peg.1785"/>
<dbReference type="SMART" id="SM00850">
    <property type="entry name" value="LytTR"/>
    <property type="match status" value="1"/>
</dbReference>
<proteinExistence type="predicted"/>
<dbReference type="Pfam" id="PF00072">
    <property type="entry name" value="Response_reg"/>
    <property type="match status" value="1"/>
</dbReference>
<evidence type="ECO:0000256" key="1">
    <source>
        <dbReference type="PROSITE-ProRule" id="PRU00169"/>
    </source>
</evidence>
<evidence type="ECO:0008006" key="6">
    <source>
        <dbReference type="Google" id="ProtNLM"/>
    </source>
</evidence>
<dbReference type="InParanoid" id="K0Z6Y6"/>
<protein>
    <recommendedName>
        <fullName evidence="6">Response regulatory domain-containing protein</fullName>
    </recommendedName>
</protein>
<dbReference type="PROSITE" id="PS50930">
    <property type="entry name" value="HTH_LYTTR"/>
    <property type="match status" value="1"/>
</dbReference>
<dbReference type="eggNOG" id="COG3279">
    <property type="taxonomic scope" value="Bacteria"/>
</dbReference>
<dbReference type="SUPFAM" id="SSF52172">
    <property type="entry name" value="CheY-like"/>
    <property type="match status" value="1"/>
</dbReference>
<gene>
    <name evidence="4" type="ORF">HMPREF9451_01698</name>
</gene>
<dbReference type="PANTHER" id="PTHR37299:SF1">
    <property type="entry name" value="STAGE 0 SPORULATION PROTEIN A HOMOLOG"/>
    <property type="match status" value="1"/>
</dbReference>
<dbReference type="Gene3D" id="3.40.50.2300">
    <property type="match status" value="1"/>
</dbReference>
<keyword evidence="1" id="KW-0597">Phosphoprotein</keyword>
<dbReference type="InterPro" id="IPR007492">
    <property type="entry name" value="LytTR_DNA-bd_dom"/>
</dbReference>